<evidence type="ECO:0000256" key="1">
    <source>
        <dbReference type="ARBA" id="ARBA00022676"/>
    </source>
</evidence>
<protein>
    <submittedName>
        <fullName evidence="3">ADP-heptose--LPS heptosyltransferase</fullName>
    </submittedName>
</protein>
<evidence type="ECO:0000313" key="4">
    <source>
        <dbReference type="Proteomes" id="UP000010729"/>
    </source>
</evidence>
<reference evidence="3 4" key="1">
    <citation type="journal article" date="2013" name="Genome Announc.">
        <title>Draft Genome Sequence of Arthrobacter crystallopoietes Strain BAB-32, Revealing Genes for Bioremediation.</title>
        <authorList>
            <person name="Joshi M.N."/>
            <person name="Pandit A.S."/>
            <person name="Sharma A."/>
            <person name="Pandya R.V."/>
            <person name="Desai S.M."/>
            <person name="Saxena A.K."/>
            <person name="Bagatharia S.B."/>
        </authorList>
    </citation>
    <scope>NUCLEOTIDE SEQUENCE [LARGE SCALE GENOMIC DNA]</scope>
    <source>
        <strain evidence="3 4">BAB-32</strain>
    </source>
</reference>
<dbReference type="AlphaFoldDB" id="N1V862"/>
<keyword evidence="4" id="KW-1185">Reference proteome</keyword>
<dbReference type="GO" id="GO:0009244">
    <property type="term" value="P:lipopolysaccharide core region biosynthetic process"/>
    <property type="evidence" value="ECO:0007669"/>
    <property type="project" value="TreeGrafter"/>
</dbReference>
<name>N1V862_9MICC</name>
<dbReference type="GO" id="GO:0005829">
    <property type="term" value="C:cytosol"/>
    <property type="evidence" value="ECO:0007669"/>
    <property type="project" value="TreeGrafter"/>
</dbReference>
<organism evidence="3 4">
    <name type="scientific">Arthrobacter crystallopoietes BAB-32</name>
    <dbReference type="NCBI Taxonomy" id="1246476"/>
    <lineage>
        <taxon>Bacteria</taxon>
        <taxon>Bacillati</taxon>
        <taxon>Actinomycetota</taxon>
        <taxon>Actinomycetes</taxon>
        <taxon>Micrococcales</taxon>
        <taxon>Micrococcaceae</taxon>
        <taxon>Crystallibacter</taxon>
    </lineage>
</organism>
<dbReference type="Pfam" id="PF01075">
    <property type="entry name" value="Glyco_transf_9"/>
    <property type="match status" value="1"/>
</dbReference>
<evidence type="ECO:0000256" key="2">
    <source>
        <dbReference type="ARBA" id="ARBA00022679"/>
    </source>
</evidence>
<evidence type="ECO:0000313" key="3">
    <source>
        <dbReference type="EMBL" id="EMY34443.1"/>
    </source>
</evidence>
<gene>
    <name evidence="3" type="ORF">D477_009700</name>
</gene>
<comment type="caution">
    <text evidence="3">The sequence shown here is derived from an EMBL/GenBank/DDBJ whole genome shotgun (WGS) entry which is preliminary data.</text>
</comment>
<dbReference type="SUPFAM" id="SSF53756">
    <property type="entry name" value="UDP-Glycosyltransferase/glycogen phosphorylase"/>
    <property type="match status" value="1"/>
</dbReference>
<dbReference type="Gene3D" id="3.40.50.2000">
    <property type="entry name" value="Glycogen Phosphorylase B"/>
    <property type="match status" value="2"/>
</dbReference>
<dbReference type="PANTHER" id="PTHR30160:SF1">
    <property type="entry name" value="LIPOPOLYSACCHARIDE 1,2-N-ACETYLGLUCOSAMINETRANSFERASE-RELATED"/>
    <property type="match status" value="1"/>
</dbReference>
<sequence length="352" mass="37258">MPRPGQLWQDEAMLEEQGLEAVPDGLAPDGRPELLVLRALKLGDLLVAVPALRALRRAFPDHRILYAAQGWLRPMMELVGSVDDLLDTHGLDVPIGLAPGRVDVAVNLHGNGAESRGRIEALQPARRIGHSSPGWDGPAWPDGLHERDRWARLLEWHGIPADPLDYRLHRPAQPTSRPGAAVLHVGAAYGSRLWPADRFAAVARELALAGHDVVFTGSARERPRALEVAALAGFGPDSVVAGEYSLAQFAAVIADAAVVVSADTGAAHLASAYARPSVVMFGPAPVAEWGPPPGPHIVLTDESRRLGDTFSSEPDPALLAVTVDDVLEALAGLGARPGTGILAPEPAIRTES</sequence>
<dbReference type="InterPro" id="IPR002201">
    <property type="entry name" value="Glyco_trans_9"/>
</dbReference>
<keyword evidence="2 3" id="KW-0808">Transferase</keyword>
<dbReference type="GO" id="GO:0008713">
    <property type="term" value="F:ADP-heptose-lipopolysaccharide heptosyltransferase activity"/>
    <property type="evidence" value="ECO:0007669"/>
    <property type="project" value="TreeGrafter"/>
</dbReference>
<dbReference type="InterPro" id="IPR051199">
    <property type="entry name" value="LPS_LOS_Heptosyltrfase"/>
</dbReference>
<dbReference type="CDD" id="cd03789">
    <property type="entry name" value="GT9_LPS_heptosyltransferase"/>
    <property type="match status" value="1"/>
</dbReference>
<keyword evidence="1" id="KW-0328">Glycosyltransferase</keyword>
<dbReference type="Proteomes" id="UP000010729">
    <property type="component" value="Unassembled WGS sequence"/>
</dbReference>
<dbReference type="EMBL" id="ANPE02000113">
    <property type="protein sequence ID" value="EMY34443.1"/>
    <property type="molecule type" value="Genomic_DNA"/>
</dbReference>
<accession>N1V862</accession>
<proteinExistence type="predicted"/>
<dbReference type="PANTHER" id="PTHR30160">
    <property type="entry name" value="TETRAACYLDISACCHARIDE 4'-KINASE-RELATED"/>
    <property type="match status" value="1"/>
</dbReference>